<dbReference type="EMBL" id="LR134406">
    <property type="protein sequence ID" value="VEH70482.1"/>
    <property type="molecule type" value="Genomic_DNA"/>
</dbReference>
<reference evidence="7 8" key="1">
    <citation type="submission" date="2018-12" db="EMBL/GenBank/DDBJ databases">
        <authorList>
            <consortium name="Pathogen Informatics"/>
        </authorList>
    </citation>
    <scope>NUCLEOTIDE SEQUENCE [LARGE SCALE GENOMIC DNA]</scope>
    <source>
        <strain evidence="7 8">NCTC12967</strain>
    </source>
</reference>
<dbReference type="Pfam" id="PF07291">
    <property type="entry name" value="MauE"/>
    <property type="match status" value="1"/>
</dbReference>
<feature type="domain" description="Methylamine utilisation protein MauE" evidence="6">
    <location>
        <begin position="18"/>
        <end position="150"/>
    </location>
</feature>
<name>A0A448MZE7_9ACTN</name>
<gene>
    <name evidence="7" type="ORF">NCTC12967_01779</name>
</gene>
<feature type="transmembrane region" description="Helical" evidence="5">
    <location>
        <begin position="63"/>
        <end position="81"/>
    </location>
</feature>
<organism evidence="7 8">
    <name type="scientific">Arachnia propionica</name>
    <dbReference type="NCBI Taxonomy" id="1750"/>
    <lineage>
        <taxon>Bacteria</taxon>
        <taxon>Bacillati</taxon>
        <taxon>Actinomycetota</taxon>
        <taxon>Actinomycetes</taxon>
        <taxon>Propionibacteriales</taxon>
        <taxon>Propionibacteriaceae</taxon>
        <taxon>Arachnia</taxon>
    </lineage>
</organism>
<dbReference type="UniPathway" id="UPA00895"/>
<keyword evidence="4 5" id="KW-0472">Membrane</keyword>
<evidence type="ECO:0000256" key="5">
    <source>
        <dbReference type="SAM" id="Phobius"/>
    </source>
</evidence>
<evidence type="ECO:0000259" key="6">
    <source>
        <dbReference type="Pfam" id="PF07291"/>
    </source>
</evidence>
<dbReference type="GO" id="GO:0016020">
    <property type="term" value="C:membrane"/>
    <property type="evidence" value="ECO:0007669"/>
    <property type="project" value="UniProtKB-SubCell"/>
</dbReference>
<comment type="subcellular location">
    <subcellularLocation>
        <location evidence="1">Membrane</location>
        <topology evidence="1">Multi-pass membrane protein</topology>
    </subcellularLocation>
</comment>
<dbReference type="GO" id="GO:0030416">
    <property type="term" value="P:methylamine metabolic process"/>
    <property type="evidence" value="ECO:0007669"/>
    <property type="project" value="InterPro"/>
</dbReference>
<evidence type="ECO:0000313" key="7">
    <source>
        <dbReference type="EMBL" id="VEH70482.1"/>
    </source>
</evidence>
<proteinExistence type="predicted"/>
<keyword evidence="2 5" id="KW-0812">Transmembrane</keyword>
<keyword evidence="3 5" id="KW-1133">Transmembrane helix</keyword>
<sequence>MFCVMSRYPEPSVRHWPDWVGLVARLIPGAVFLYAGIVKIGNVDGFAFDIRAYQLVSWDLSRMLAYVLPVVEIAVGVLLIVGLLTRWAALVTALLLIAFMGGIVWVWAQGISIDCGCFGHGGEVTPESTKYPQKLAENLAMTALCGWLVVRPRSLFSLDQALFGSPIRFSEESHDDIAETAETEE</sequence>
<evidence type="ECO:0000313" key="8">
    <source>
        <dbReference type="Proteomes" id="UP000273044"/>
    </source>
</evidence>
<protein>
    <submittedName>
        <fullName evidence="7">Methylamine utilisation protein MauE</fullName>
    </submittedName>
</protein>
<feature type="transmembrane region" description="Helical" evidence="5">
    <location>
        <begin position="87"/>
        <end position="108"/>
    </location>
</feature>
<dbReference type="AlphaFoldDB" id="A0A448MZE7"/>
<feature type="transmembrane region" description="Helical" evidence="5">
    <location>
        <begin position="20"/>
        <end position="42"/>
    </location>
</feature>
<accession>A0A448MZE7</accession>
<evidence type="ECO:0000256" key="2">
    <source>
        <dbReference type="ARBA" id="ARBA00022692"/>
    </source>
</evidence>
<evidence type="ECO:0000256" key="4">
    <source>
        <dbReference type="ARBA" id="ARBA00023136"/>
    </source>
</evidence>
<dbReference type="InterPro" id="IPR009908">
    <property type="entry name" value="Methylamine_util_MauE"/>
</dbReference>
<dbReference type="Proteomes" id="UP000273044">
    <property type="component" value="Chromosome"/>
</dbReference>
<evidence type="ECO:0000256" key="1">
    <source>
        <dbReference type="ARBA" id="ARBA00004141"/>
    </source>
</evidence>
<keyword evidence="8" id="KW-1185">Reference proteome</keyword>
<evidence type="ECO:0000256" key="3">
    <source>
        <dbReference type="ARBA" id="ARBA00022989"/>
    </source>
</evidence>